<dbReference type="GO" id="GO:0016747">
    <property type="term" value="F:acyltransferase activity, transferring groups other than amino-acyl groups"/>
    <property type="evidence" value="ECO:0007669"/>
    <property type="project" value="InterPro"/>
</dbReference>
<dbReference type="InterPro" id="IPR016181">
    <property type="entry name" value="Acyl_CoA_acyltransferase"/>
</dbReference>
<keyword evidence="3" id="KW-1185">Reference proteome</keyword>
<dbReference type="KEGG" id="sste:SAMEA4384403_1537"/>
<dbReference type="SUPFAM" id="SSF55729">
    <property type="entry name" value="Acyl-CoA N-acyltransferases (Nat)"/>
    <property type="match status" value="1"/>
</dbReference>
<protein>
    <submittedName>
        <fullName evidence="2">Ribosomal-protein-L7p-serine acetyltransferase</fullName>
        <ecNumber evidence="2">2.3.1.-</ecNumber>
    </submittedName>
</protein>
<gene>
    <name evidence="2" type="primary">ydaF_2</name>
    <name evidence="2" type="ORF">SAMEA4384403_01537</name>
</gene>
<proteinExistence type="predicted"/>
<dbReference type="EC" id="2.3.1.-" evidence="2"/>
<dbReference type="OrthoDB" id="9795206at2"/>
<evidence type="ECO:0000259" key="1">
    <source>
        <dbReference type="PROSITE" id="PS51186"/>
    </source>
</evidence>
<reference evidence="2 3" key="1">
    <citation type="submission" date="2017-06" db="EMBL/GenBank/DDBJ databases">
        <authorList>
            <consortium name="Pathogen Informatics"/>
        </authorList>
    </citation>
    <scope>NUCLEOTIDE SEQUENCE [LARGE SCALE GENOMIC DNA]</scope>
    <source>
        <strain evidence="2 3">NCTC13839</strain>
    </source>
</reference>
<evidence type="ECO:0000313" key="3">
    <source>
        <dbReference type="Proteomes" id="UP000242084"/>
    </source>
</evidence>
<dbReference type="Pfam" id="PF13302">
    <property type="entry name" value="Acetyltransf_3"/>
    <property type="match status" value="1"/>
</dbReference>
<dbReference type="AlphaFoldDB" id="A0A239ZI58"/>
<evidence type="ECO:0000313" key="2">
    <source>
        <dbReference type="EMBL" id="SNV70296.1"/>
    </source>
</evidence>
<dbReference type="PANTHER" id="PTHR43792">
    <property type="entry name" value="GNAT FAMILY, PUTATIVE (AFU_ORTHOLOGUE AFUA_3G00765)-RELATED-RELATED"/>
    <property type="match status" value="1"/>
</dbReference>
<name>A0A239ZI58_9STAP</name>
<dbReference type="Gene3D" id="3.40.630.30">
    <property type="match status" value="1"/>
</dbReference>
<dbReference type="RefSeq" id="WP_095088307.1">
    <property type="nucleotide sequence ID" value="NZ_BMDM01000005.1"/>
</dbReference>
<dbReference type="Proteomes" id="UP000242084">
    <property type="component" value="Chromosome 1"/>
</dbReference>
<dbReference type="PANTHER" id="PTHR43792:SF1">
    <property type="entry name" value="N-ACETYLTRANSFERASE DOMAIN-CONTAINING PROTEIN"/>
    <property type="match status" value="1"/>
</dbReference>
<feature type="domain" description="N-acetyltransferase" evidence="1">
    <location>
        <begin position="7"/>
        <end position="169"/>
    </location>
</feature>
<keyword evidence="2" id="KW-0808">Transferase</keyword>
<dbReference type="PROSITE" id="PS51186">
    <property type="entry name" value="GNAT"/>
    <property type="match status" value="1"/>
</dbReference>
<organism evidence="2 3">
    <name type="scientific">Mammaliicoccus stepanovicii</name>
    <dbReference type="NCBI Taxonomy" id="643214"/>
    <lineage>
        <taxon>Bacteria</taxon>
        <taxon>Bacillati</taxon>
        <taxon>Bacillota</taxon>
        <taxon>Bacilli</taxon>
        <taxon>Bacillales</taxon>
        <taxon>Staphylococcaceae</taxon>
        <taxon>Mammaliicoccus</taxon>
    </lineage>
</organism>
<accession>A0A239ZI58</accession>
<dbReference type="InterPro" id="IPR051531">
    <property type="entry name" value="N-acetyltransferase"/>
</dbReference>
<dbReference type="EMBL" id="LT906462">
    <property type="protein sequence ID" value="SNV70296.1"/>
    <property type="molecule type" value="Genomic_DNA"/>
</dbReference>
<sequence length="173" mass="20286">MIQTERLVLVPFQVKHLDDIYEILSNDETCQFLPHDPWTETNKDENFKKRLIEFNLNSGEKCHLAVMLNDKLIGDVVAWYTDMKDTVEIGYVFNKAFSNKGYATEAVEAFKQFLFKEYDLHRIQTMLDANNLSSANLCERIGMRKEGHFIKDYWNKGKWTDTLMYGLLASELK</sequence>
<dbReference type="InterPro" id="IPR000182">
    <property type="entry name" value="GNAT_dom"/>
</dbReference>
<keyword evidence="2" id="KW-0012">Acyltransferase</keyword>